<gene>
    <name evidence="1" type="ORF">A0U89_05080</name>
</gene>
<dbReference type="Pfam" id="PF13439">
    <property type="entry name" value="Glyco_transf_4"/>
    <property type="match status" value="1"/>
</dbReference>
<protein>
    <submittedName>
        <fullName evidence="1">Glycosyl transferase</fullName>
    </submittedName>
</protein>
<sequence length="372" mass="41415">MKILHVVRQFSPSVGGLEDSVLSLAAIQREKLGVDAQVVTLNSVFSREGVLPEREVVRGIPVRRLPWRGSTRYPIAPSVLSAVGKFDLVHVHAIDFFFDFLAWTRFLGLHNRPMIASTHGGFFHSGAYQRAKEIWFNTITRMSVRAYDKIVACSWNDADLFKKISGDRLMVIENGITQDKFRNAASPVPTRRIITFGRFARHKRIDLLFVLLSELRKLDPSWSLIVAGRPADQSLETLQTAASKAGVSEAVQFVVDPEDTELRELLGQASYFGCLSEHEGFGLAAVEALSAGLIPVLSTIAPFRRLEKQTGVGLLAEAGRLSEVASSLEALHSKNDPLLRERAMQGAAPYDWLDVTRHYVEVYRDVLSHHAN</sequence>
<dbReference type="EMBL" id="CP014674">
    <property type="protein sequence ID" value="AOX18137.1"/>
    <property type="molecule type" value="Genomic_DNA"/>
</dbReference>
<keyword evidence="2" id="KW-1185">Reference proteome</keyword>
<accession>A0A1D8UXA7</accession>
<dbReference type="KEGG" id="kba:A0U89_05080"/>
<dbReference type="Pfam" id="PF00534">
    <property type="entry name" value="Glycos_transf_1"/>
    <property type="match status" value="1"/>
</dbReference>
<evidence type="ECO:0000313" key="1">
    <source>
        <dbReference type="EMBL" id="AOX18137.1"/>
    </source>
</evidence>
<dbReference type="STRING" id="153496.A0U89_05080"/>
<dbReference type="PANTHER" id="PTHR45947">
    <property type="entry name" value="SULFOQUINOVOSYL TRANSFERASE SQD2"/>
    <property type="match status" value="1"/>
</dbReference>
<dbReference type="CDD" id="cd03801">
    <property type="entry name" value="GT4_PimA-like"/>
    <property type="match status" value="1"/>
</dbReference>
<evidence type="ECO:0000313" key="2">
    <source>
        <dbReference type="Proteomes" id="UP000179145"/>
    </source>
</evidence>
<name>A0A1D8UXA7_9PROT</name>
<dbReference type="InterPro" id="IPR001296">
    <property type="entry name" value="Glyco_trans_1"/>
</dbReference>
<dbReference type="RefSeq" id="WP_070402338.1">
    <property type="nucleotide sequence ID" value="NZ_BJVW01000014.1"/>
</dbReference>
<dbReference type="PANTHER" id="PTHR45947:SF3">
    <property type="entry name" value="SULFOQUINOVOSYL TRANSFERASE SQD2"/>
    <property type="match status" value="1"/>
</dbReference>
<dbReference type="Proteomes" id="UP000179145">
    <property type="component" value="Chromosome"/>
</dbReference>
<dbReference type="GO" id="GO:0016757">
    <property type="term" value="F:glycosyltransferase activity"/>
    <property type="evidence" value="ECO:0007669"/>
    <property type="project" value="InterPro"/>
</dbReference>
<reference evidence="1 2" key="1">
    <citation type="journal article" date="2016" name="Microb. Cell Fact.">
        <title>Dissection of exopolysaccharide biosynthesis in Kozakia baliensis.</title>
        <authorList>
            <person name="Brandt J.U."/>
            <person name="Jakob F."/>
            <person name="Behr J."/>
            <person name="Geissler A.J."/>
            <person name="Vogel R.F."/>
        </authorList>
    </citation>
    <scope>NUCLEOTIDE SEQUENCE [LARGE SCALE GENOMIC DNA]</scope>
    <source>
        <strain evidence="1 2">DSM 14400</strain>
    </source>
</reference>
<dbReference type="AlphaFoldDB" id="A0A1D8UXA7"/>
<dbReference type="InterPro" id="IPR028098">
    <property type="entry name" value="Glyco_trans_4-like_N"/>
</dbReference>
<dbReference type="Gene3D" id="3.40.50.2000">
    <property type="entry name" value="Glycogen Phosphorylase B"/>
    <property type="match status" value="2"/>
</dbReference>
<dbReference type="SUPFAM" id="SSF53756">
    <property type="entry name" value="UDP-Glycosyltransferase/glycogen phosphorylase"/>
    <property type="match status" value="1"/>
</dbReference>
<proteinExistence type="predicted"/>
<dbReference type="eggNOG" id="COG0438">
    <property type="taxonomic scope" value="Bacteria"/>
</dbReference>
<keyword evidence="1" id="KW-0808">Transferase</keyword>
<organism evidence="1 2">
    <name type="scientific">Kozakia baliensis</name>
    <dbReference type="NCBI Taxonomy" id="153496"/>
    <lineage>
        <taxon>Bacteria</taxon>
        <taxon>Pseudomonadati</taxon>
        <taxon>Pseudomonadota</taxon>
        <taxon>Alphaproteobacteria</taxon>
        <taxon>Acetobacterales</taxon>
        <taxon>Acetobacteraceae</taxon>
        <taxon>Kozakia</taxon>
    </lineage>
</organism>
<dbReference type="InterPro" id="IPR050194">
    <property type="entry name" value="Glycosyltransferase_grp1"/>
</dbReference>
<dbReference type="OrthoDB" id="9771846at2"/>